<feature type="domain" description="GmrSD restriction endonucleases N-terminal" evidence="2">
    <location>
        <begin position="52"/>
        <end position="200"/>
    </location>
</feature>
<organism evidence="3 4">
    <name type="scientific">Dokdonella immobilis</name>
    <dbReference type="NCBI Taxonomy" id="578942"/>
    <lineage>
        <taxon>Bacteria</taxon>
        <taxon>Pseudomonadati</taxon>
        <taxon>Pseudomonadota</taxon>
        <taxon>Gammaproteobacteria</taxon>
        <taxon>Lysobacterales</taxon>
        <taxon>Rhodanobacteraceae</taxon>
        <taxon>Dokdonella</taxon>
    </lineage>
</organism>
<accession>A0A1I4YAC6</accession>
<feature type="region of interest" description="Disordered" evidence="1">
    <location>
        <begin position="1"/>
        <end position="38"/>
    </location>
</feature>
<evidence type="ECO:0000259" key="2">
    <source>
        <dbReference type="Pfam" id="PF03235"/>
    </source>
</evidence>
<dbReference type="STRING" id="578942.SAMN05216289_1163"/>
<gene>
    <name evidence="3" type="ORF">SAMN05216289_1163</name>
</gene>
<evidence type="ECO:0000256" key="1">
    <source>
        <dbReference type="SAM" id="MobiDB-lite"/>
    </source>
</evidence>
<evidence type="ECO:0000313" key="4">
    <source>
        <dbReference type="Proteomes" id="UP000198575"/>
    </source>
</evidence>
<proteinExistence type="predicted"/>
<dbReference type="PANTHER" id="PTHR39639">
    <property type="entry name" value="CHROMOSOME 16, WHOLE GENOME SHOTGUN SEQUENCE"/>
    <property type="match status" value="1"/>
</dbReference>
<dbReference type="PANTHER" id="PTHR39639:SF1">
    <property type="entry name" value="DUF262 DOMAIN-CONTAINING PROTEIN"/>
    <property type="match status" value="1"/>
</dbReference>
<dbReference type="AlphaFoldDB" id="A0A1I4YAC6"/>
<dbReference type="RefSeq" id="WP_092408102.1">
    <property type="nucleotide sequence ID" value="NZ_FOVF01000016.1"/>
</dbReference>
<feature type="compositionally biased region" description="Polar residues" evidence="1">
    <location>
        <begin position="1"/>
        <end position="27"/>
    </location>
</feature>
<keyword evidence="4" id="KW-1185">Reference proteome</keyword>
<protein>
    <recommendedName>
        <fullName evidence="2">GmrSD restriction endonucleases N-terminal domain-containing protein</fullName>
    </recommendedName>
</protein>
<dbReference type="Pfam" id="PF03235">
    <property type="entry name" value="GmrSD_N"/>
    <property type="match status" value="1"/>
</dbReference>
<dbReference type="OrthoDB" id="8094406at2"/>
<sequence>MHPDPSSQELNSTGEASGIEQESTSDGNAIAQPFDPERIEVGTRSMTVDLLMSRIRSGAIDLAPDFQRRAGIWTDERQSRLIESLLLRIPLPTLYAAEDEVETWAIVDGIQRLTTIARFIDPDAIRESRLKLKGLEYLSKDFDGSEFTDLPPRLQRRLRETELVVHVIRYGTPDEVKFNIFARINTGGMPLSSQELRHALVPGNARQVLKQWAATDQFKGATDNSIKDDRMADRELVLRYIAFANTSYEKYTFKDFDDFLRRAMKDINAWNDARLRAMRANFIEAMETAKDIFGKHAFRKLYTLKSSRFPINKALFEAVAVALGSLTPDEQKQLCIRKKTVLERFMKLMADQKFDSSISQGTGDPSKVRYRFSAIDELFRGVLA</sequence>
<reference evidence="3 4" key="1">
    <citation type="submission" date="2016-10" db="EMBL/GenBank/DDBJ databases">
        <authorList>
            <person name="de Groot N.N."/>
        </authorList>
    </citation>
    <scope>NUCLEOTIDE SEQUENCE [LARGE SCALE GENOMIC DNA]</scope>
    <source>
        <strain evidence="3 4">CGMCC 1.7659</strain>
    </source>
</reference>
<dbReference type="EMBL" id="FOVF01000016">
    <property type="protein sequence ID" value="SFN34753.1"/>
    <property type="molecule type" value="Genomic_DNA"/>
</dbReference>
<dbReference type="InterPro" id="IPR004919">
    <property type="entry name" value="GmrSD_N"/>
</dbReference>
<dbReference type="Proteomes" id="UP000198575">
    <property type="component" value="Unassembled WGS sequence"/>
</dbReference>
<name>A0A1I4YAC6_9GAMM</name>
<evidence type="ECO:0000313" key="3">
    <source>
        <dbReference type="EMBL" id="SFN34753.1"/>
    </source>
</evidence>